<protein>
    <submittedName>
        <fullName evidence="1">Uncharacterized protein</fullName>
    </submittedName>
</protein>
<evidence type="ECO:0000313" key="1">
    <source>
        <dbReference type="EMBL" id="KAK3079272.1"/>
    </source>
</evidence>
<dbReference type="EMBL" id="JAWDJW010001252">
    <property type="protein sequence ID" value="KAK3079272.1"/>
    <property type="molecule type" value="Genomic_DNA"/>
</dbReference>
<reference evidence="1" key="1">
    <citation type="submission" date="2024-09" db="EMBL/GenBank/DDBJ databases">
        <title>Black Yeasts Isolated from many extreme environments.</title>
        <authorList>
            <person name="Coleine C."/>
            <person name="Stajich J.E."/>
            <person name="Selbmann L."/>
        </authorList>
    </citation>
    <scope>NUCLEOTIDE SEQUENCE</scope>
    <source>
        <strain evidence="1">CCFEE 5737</strain>
    </source>
</reference>
<name>A0ACC3DRW3_9PEZI</name>
<evidence type="ECO:0000313" key="2">
    <source>
        <dbReference type="Proteomes" id="UP001186974"/>
    </source>
</evidence>
<feature type="non-terminal residue" evidence="1">
    <location>
        <position position="1"/>
    </location>
</feature>
<gene>
    <name evidence="1" type="ORF">LTS18_005289</name>
</gene>
<proteinExistence type="predicted"/>
<sequence>HVKPITTAIQASPHSLTPQAPSADSPTTILVPIPPATGESRRAALEQAHKIMEQANLNVKNARQAHQKKLRQMELGKKVRPDDLQKAHKQMEDVVKRGSEQVKELVDGAKRVLEHA</sequence>
<comment type="caution">
    <text evidence="1">The sequence shown here is derived from an EMBL/GenBank/DDBJ whole genome shotgun (WGS) entry which is preliminary data.</text>
</comment>
<accession>A0ACC3DRW3</accession>
<dbReference type="Proteomes" id="UP001186974">
    <property type="component" value="Unassembled WGS sequence"/>
</dbReference>
<organism evidence="1 2">
    <name type="scientific">Coniosporium uncinatum</name>
    <dbReference type="NCBI Taxonomy" id="93489"/>
    <lineage>
        <taxon>Eukaryota</taxon>
        <taxon>Fungi</taxon>
        <taxon>Dikarya</taxon>
        <taxon>Ascomycota</taxon>
        <taxon>Pezizomycotina</taxon>
        <taxon>Dothideomycetes</taxon>
        <taxon>Dothideomycetes incertae sedis</taxon>
        <taxon>Coniosporium</taxon>
    </lineage>
</organism>
<keyword evidence="2" id="KW-1185">Reference proteome</keyword>